<dbReference type="Pfam" id="PF00583">
    <property type="entry name" value="Acetyltransf_1"/>
    <property type="match status" value="1"/>
</dbReference>
<dbReference type="CDD" id="cd04301">
    <property type="entry name" value="NAT_SF"/>
    <property type="match status" value="1"/>
</dbReference>
<name>A0AAX4NFE7_9ARCH</name>
<protein>
    <submittedName>
        <fullName evidence="2">GNAT family N-acetyltransferase</fullName>
    </submittedName>
</protein>
<evidence type="ECO:0000313" key="2">
    <source>
        <dbReference type="EMBL" id="WYY00159.1"/>
    </source>
</evidence>
<dbReference type="Gene3D" id="3.40.630.30">
    <property type="match status" value="1"/>
</dbReference>
<reference evidence="2 3" key="1">
    <citation type="submission" date="2023-09" db="EMBL/GenBank/DDBJ databases">
        <authorList>
            <person name="Golyshina O.V."/>
            <person name="Lunev E.A."/>
            <person name="Bargiela R."/>
            <person name="Gaines M.C."/>
            <person name="Daum B."/>
            <person name="Bale N.J."/>
            <person name="Koenen M."/>
            <person name="Sinninghe Damst J.S."/>
            <person name="Yakimov M."/>
            <person name="Golyshin P.N."/>
        </authorList>
    </citation>
    <scope>NUCLEOTIDE SEQUENCE [LARGE SCALE GENOMIC DNA]</scope>
    <source>
        <strain evidence="2 3">M1</strain>
    </source>
</reference>
<dbReference type="AlphaFoldDB" id="A0AAX4NFE7"/>
<proteinExistence type="predicted"/>
<dbReference type="InterPro" id="IPR016181">
    <property type="entry name" value="Acyl_CoA_acyltransferase"/>
</dbReference>
<accession>A0AAX4NFE7</accession>
<evidence type="ECO:0000313" key="3">
    <source>
        <dbReference type="Proteomes" id="UP001451606"/>
    </source>
</evidence>
<dbReference type="Proteomes" id="UP001451606">
    <property type="component" value="Chromosome"/>
</dbReference>
<dbReference type="GO" id="GO:0016747">
    <property type="term" value="F:acyltransferase activity, transferring groups other than amino-acyl groups"/>
    <property type="evidence" value="ECO:0007669"/>
    <property type="project" value="InterPro"/>
</dbReference>
<dbReference type="SUPFAM" id="SSF55729">
    <property type="entry name" value="Acyl-CoA N-acyltransferases (Nat)"/>
    <property type="match status" value="1"/>
</dbReference>
<dbReference type="InterPro" id="IPR000182">
    <property type="entry name" value="GNAT_dom"/>
</dbReference>
<dbReference type="KEGG" id="omr:OXIME_000715"/>
<keyword evidence="3" id="KW-1185">Reference proteome</keyword>
<gene>
    <name evidence="2" type="ORF">OXIME_000715</name>
</gene>
<organism evidence="2 3">
    <name type="scientific">Oxyplasma meridianum</name>
    <dbReference type="NCBI Taxonomy" id="3073602"/>
    <lineage>
        <taxon>Archaea</taxon>
        <taxon>Methanobacteriati</taxon>
        <taxon>Thermoplasmatota</taxon>
        <taxon>Thermoplasmata</taxon>
        <taxon>Thermoplasmatales</taxon>
        <taxon>Thermoplasmataceae</taxon>
        <taxon>Oxyplasma</taxon>
    </lineage>
</organism>
<sequence length="243" mass="27946">MISYNLCMTPDIFSIREANENDWDRISHLSSISGYEDYINEMGIRFLKEGTTLMAGSPDPVGFMKITLLPDNLAWFSAIRVHPDFRRLGVGNALMREALVRSKQLHVKGCRLMIEDTNYRSKGLAEKNGFVEVLDLLLFEGGMDVSDLRCEEPDQGEFISLGWEFCLYVPALKKDLCKYTEAGSSIYHYKTPNGNYQMISKPITRKIDHTVLYTSMPFQNLPETFPLKPVEDFKRAQVYEIRF</sequence>
<dbReference type="EMBL" id="CP133772">
    <property type="protein sequence ID" value="WYY00159.1"/>
    <property type="molecule type" value="Genomic_DNA"/>
</dbReference>
<dbReference type="PROSITE" id="PS51186">
    <property type="entry name" value="GNAT"/>
    <property type="match status" value="1"/>
</dbReference>
<dbReference type="RefSeq" id="WP_393972109.1">
    <property type="nucleotide sequence ID" value="NZ_CP133772.1"/>
</dbReference>
<feature type="domain" description="N-acetyltransferase" evidence="1">
    <location>
        <begin position="13"/>
        <end position="151"/>
    </location>
</feature>
<evidence type="ECO:0000259" key="1">
    <source>
        <dbReference type="PROSITE" id="PS51186"/>
    </source>
</evidence>
<dbReference type="GeneID" id="95967445"/>